<keyword evidence="9 12" id="KW-0456">Lyase</keyword>
<evidence type="ECO:0000256" key="2">
    <source>
        <dbReference type="ARBA" id="ARBA00005091"/>
    </source>
</evidence>
<dbReference type="NCBIfam" id="TIGR01855">
    <property type="entry name" value="IMP_synth_hisH"/>
    <property type="match status" value="1"/>
</dbReference>
<feature type="active site" evidence="12 13">
    <location>
        <position position="196"/>
    </location>
</feature>
<comment type="subcellular location">
    <subcellularLocation>
        <location evidence="1 12">Cytoplasm</location>
    </subcellularLocation>
</comment>
<dbReference type="InterPro" id="IPR029062">
    <property type="entry name" value="Class_I_gatase-like"/>
</dbReference>
<evidence type="ECO:0000256" key="3">
    <source>
        <dbReference type="ARBA" id="ARBA00011152"/>
    </source>
</evidence>
<evidence type="ECO:0000256" key="12">
    <source>
        <dbReference type="HAMAP-Rule" id="MF_00278"/>
    </source>
</evidence>
<dbReference type="AlphaFoldDB" id="A0A2A4WYV3"/>
<feature type="domain" description="Glutamine amidotransferase" evidence="14">
    <location>
        <begin position="6"/>
        <end position="212"/>
    </location>
</feature>
<comment type="subunit">
    <text evidence="3 12">Heterodimer of HisH and HisF.</text>
</comment>
<keyword evidence="4 12" id="KW-0963">Cytoplasm</keyword>
<keyword evidence="6 12" id="KW-0378">Hydrolase</keyword>
<keyword evidence="8 12" id="KW-0368">Histidine biosynthesis</keyword>
<dbReference type="Gene3D" id="3.40.50.880">
    <property type="match status" value="1"/>
</dbReference>
<comment type="catalytic activity">
    <reaction evidence="11 12">
        <text>L-glutamine + H2O = L-glutamate + NH4(+)</text>
        <dbReference type="Rhea" id="RHEA:15889"/>
        <dbReference type="ChEBI" id="CHEBI:15377"/>
        <dbReference type="ChEBI" id="CHEBI:28938"/>
        <dbReference type="ChEBI" id="CHEBI:29985"/>
        <dbReference type="ChEBI" id="CHEBI:58359"/>
        <dbReference type="EC" id="3.5.1.2"/>
    </reaction>
</comment>
<dbReference type="InterPro" id="IPR017926">
    <property type="entry name" value="GATASE"/>
</dbReference>
<comment type="caution">
    <text evidence="15">The sequence shown here is derived from an EMBL/GenBank/DDBJ whole genome shotgun (WGS) entry which is preliminary data.</text>
</comment>
<evidence type="ECO:0000256" key="11">
    <source>
        <dbReference type="ARBA" id="ARBA00049534"/>
    </source>
</evidence>
<dbReference type="CDD" id="cd01748">
    <property type="entry name" value="GATase1_IGP_Synthase"/>
    <property type="match status" value="1"/>
</dbReference>
<dbReference type="GO" id="GO:0004359">
    <property type="term" value="F:glutaminase activity"/>
    <property type="evidence" value="ECO:0007669"/>
    <property type="project" value="UniProtKB-EC"/>
</dbReference>
<dbReference type="PANTHER" id="PTHR42701">
    <property type="entry name" value="IMIDAZOLE GLYCEROL PHOSPHATE SYNTHASE SUBUNIT HISH"/>
    <property type="match status" value="1"/>
</dbReference>
<evidence type="ECO:0000256" key="1">
    <source>
        <dbReference type="ARBA" id="ARBA00004496"/>
    </source>
</evidence>
<dbReference type="PIRSF" id="PIRSF000495">
    <property type="entry name" value="Amidotransf_hisH"/>
    <property type="match status" value="1"/>
</dbReference>
<keyword evidence="5 12" id="KW-0028">Amino-acid biosynthesis</keyword>
<dbReference type="GO" id="GO:0000105">
    <property type="term" value="P:L-histidine biosynthetic process"/>
    <property type="evidence" value="ECO:0007669"/>
    <property type="project" value="UniProtKB-UniRule"/>
</dbReference>
<evidence type="ECO:0000256" key="6">
    <source>
        <dbReference type="ARBA" id="ARBA00022801"/>
    </source>
</evidence>
<organism evidence="15 16">
    <name type="scientific">SAR86 cluster bacterium</name>
    <dbReference type="NCBI Taxonomy" id="2030880"/>
    <lineage>
        <taxon>Bacteria</taxon>
        <taxon>Pseudomonadati</taxon>
        <taxon>Pseudomonadota</taxon>
        <taxon>Gammaproteobacteria</taxon>
        <taxon>SAR86 cluster</taxon>
    </lineage>
</organism>
<dbReference type="GO" id="GO:0016829">
    <property type="term" value="F:lyase activity"/>
    <property type="evidence" value="ECO:0007669"/>
    <property type="project" value="UniProtKB-KW"/>
</dbReference>
<gene>
    <name evidence="12" type="primary">hisH</name>
    <name evidence="15" type="ORF">COB20_12950</name>
</gene>
<dbReference type="PANTHER" id="PTHR42701:SF2">
    <property type="entry name" value="IMIDAZOLE GLYCEROL PHOSPHATE SYNTHASE SUBUNIT HISH 1"/>
    <property type="match status" value="1"/>
</dbReference>
<dbReference type="SUPFAM" id="SSF52317">
    <property type="entry name" value="Class I glutamine amidotransferase-like"/>
    <property type="match status" value="1"/>
</dbReference>
<dbReference type="Pfam" id="PF00117">
    <property type="entry name" value="GATase"/>
    <property type="match status" value="1"/>
</dbReference>
<evidence type="ECO:0000256" key="7">
    <source>
        <dbReference type="ARBA" id="ARBA00022962"/>
    </source>
</evidence>
<evidence type="ECO:0000256" key="9">
    <source>
        <dbReference type="ARBA" id="ARBA00023239"/>
    </source>
</evidence>
<evidence type="ECO:0000256" key="10">
    <source>
        <dbReference type="ARBA" id="ARBA00047838"/>
    </source>
</evidence>
<name>A0A2A4WYV3_9GAMM</name>
<dbReference type="FunFam" id="3.40.50.880:FF:000023">
    <property type="entry name" value="Imidazole glycerol phosphate synthase subunit HisH"/>
    <property type="match status" value="1"/>
</dbReference>
<evidence type="ECO:0000313" key="15">
    <source>
        <dbReference type="EMBL" id="PCI75424.1"/>
    </source>
</evidence>
<feature type="active site" evidence="12 13">
    <location>
        <position position="198"/>
    </location>
</feature>
<dbReference type="PROSITE" id="PS51273">
    <property type="entry name" value="GATASE_TYPE_1"/>
    <property type="match status" value="1"/>
</dbReference>
<dbReference type="GO" id="GO:0005737">
    <property type="term" value="C:cytoplasm"/>
    <property type="evidence" value="ECO:0007669"/>
    <property type="project" value="UniProtKB-SubCell"/>
</dbReference>
<evidence type="ECO:0000256" key="8">
    <source>
        <dbReference type="ARBA" id="ARBA00023102"/>
    </source>
</evidence>
<comment type="pathway">
    <text evidence="2 12">Amino-acid biosynthesis; L-histidine biosynthesis; L-histidine from 5-phospho-alpha-D-ribose 1-diphosphate: step 5/9.</text>
</comment>
<comment type="catalytic activity">
    <reaction evidence="10 12">
        <text>5-[(5-phospho-1-deoxy-D-ribulos-1-ylimino)methylamino]-1-(5-phospho-beta-D-ribosyl)imidazole-4-carboxamide + L-glutamine = D-erythro-1-(imidazol-4-yl)glycerol 3-phosphate + 5-amino-1-(5-phospho-beta-D-ribosyl)imidazole-4-carboxamide + L-glutamate + H(+)</text>
        <dbReference type="Rhea" id="RHEA:24793"/>
        <dbReference type="ChEBI" id="CHEBI:15378"/>
        <dbReference type="ChEBI" id="CHEBI:29985"/>
        <dbReference type="ChEBI" id="CHEBI:58278"/>
        <dbReference type="ChEBI" id="CHEBI:58359"/>
        <dbReference type="ChEBI" id="CHEBI:58475"/>
        <dbReference type="ChEBI" id="CHEBI:58525"/>
        <dbReference type="EC" id="4.3.2.10"/>
    </reaction>
</comment>
<keyword evidence="7 12" id="KW-0315">Glutamine amidotransferase</keyword>
<evidence type="ECO:0000259" key="14">
    <source>
        <dbReference type="Pfam" id="PF00117"/>
    </source>
</evidence>
<reference evidence="16" key="1">
    <citation type="submission" date="2017-08" db="EMBL/GenBank/DDBJ databases">
        <title>A dynamic microbial community with high functional redundancy inhabits the cold, oxic subseafloor aquifer.</title>
        <authorList>
            <person name="Tully B.J."/>
            <person name="Wheat C.G."/>
            <person name="Glazer B.T."/>
            <person name="Huber J.A."/>
        </authorList>
    </citation>
    <scope>NUCLEOTIDE SEQUENCE [LARGE SCALE GENOMIC DNA]</scope>
</reference>
<dbReference type="HAMAP" id="MF_00278">
    <property type="entry name" value="HisH"/>
    <property type="match status" value="1"/>
</dbReference>
<evidence type="ECO:0000256" key="5">
    <source>
        <dbReference type="ARBA" id="ARBA00022605"/>
    </source>
</evidence>
<sequence length="218" mass="24115">MNKIAVIDYGMGNLHSVAKALEHVGRELDEQVEVVVTADANVIAEADRVIFPGVGAIRDCMAEILRLDVDQIVKDAIQSKPVLAICVGMQALMNSSEENGGVECLGFLDGEVRYFGDDLRDVDGQRLKVPHMGWNQVSQAIDHPLWKGVPDNSRFYFVHSYYVQTQQKGMITGTANYGNDFVATLADNNIFATQFHPEKSQTVGLTLLRNFLLWDGTV</sequence>
<dbReference type="Proteomes" id="UP000218767">
    <property type="component" value="Unassembled WGS sequence"/>
</dbReference>
<dbReference type="UniPathway" id="UPA00031">
    <property type="reaction ID" value="UER00010"/>
</dbReference>
<feature type="active site" description="Nucleophile" evidence="12 13">
    <location>
        <position position="86"/>
    </location>
</feature>
<dbReference type="InterPro" id="IPR010139">
    <property type="entry name" value="Imidazole-glycPsynth_HisH"/>
</dbReference>
<dbReference type="GO" id="GO:0000107">
    <property type="term" value="F:imidazoleglycerol-phosphate synthase activity"/>
    <property type="evidence" value="ECO:0007669"/>
    <property type="project" value="UniProtKB-UniRule"/>
</dbReference>
<dbReference type="EC" id="4.3.2.10" evidence="12"/>
<evidence type="ECO:0000256" key="13">
    <source>
        <dbReference type="PIRSR" id="PIRSR000495-1"/>
    </source>
</evidence>
<proteinExistence type="inferred from homology"/>
<accession>A0A2A4WYV3</accession>
<evidence type="ECO:0000313" key="16">
    <source>
        <dbReference type="Proteomes" id="UP000218767"/>
    </source>
</evidence>
<protein>
    <recommendedName>
        <fullName evidence="12">Imidazole glycerol phosphate synthase subunit HisH</fullName>
        <ecNumber evidence="12">4.3.2.10</ecNumber>
    </recommendedName>
    <alternativeName>
        <fullName evidence="12">IGP synthase glutaminase subunit</fullName>
        <ecNumber evidence="12">3.5.1.2</ecNumber>
    </alternativeName>
    <alternativeName>
        <fullName evidence="12">IGP synthase subunit HisH</fullName>
    </alternativeName>
    <alternativeName>
        <fullName evidence="12">ImGP synthase subunit HisH</fullName>
        <shortName evidence="12">IGPS subunit HisH</shortName>
    </alternativeName>
</protein>
<evidence type="ECO:0000256" key="4">
    <source>
        <dbReference type="ARBA" id="ARBA00022490"/>
    </source>
</evidence>
<dbReference type="EC" id="3.5.1.2" evidence="12"/>
<comment type="function">
    <text evidence="12">IGPS catalyzes the conversion of PRFAR and glutamine to IGP, AICAR and glutamate. The HisH subunit catalyzes the hydrolysis of glutamine to glutamate and ammonia as part of the synthesis of IGP and AICAR. The resulting ammonia molecule is channeled to the active site of HisF.</text>
</comment>
<dbReference type="EMBL" id="NVUL01000075">
    <property type="protein sequence ID" value="PCI75424.1"/>
    <property type="molecule type" value="Genomic_DNA"/>
</dbReference>